<dbReference type="GO" id="GO:0016586">
    <property type="term" value="C:RSC-type complex"/>
    <property type="evidence" value="ECO:0007669"/>
    <property type="project" value="TreeGrafter"/>
</dbReference>
<feature type="region of interest" description="Disordered" evidence="3">
    <location>
        <begin position="179"/>
        <end position="211"/>
    </location>
</feature>
<keyword evidence="2" id="KW-0804">Transcription</keyword>
<dbReference type="CDD" id="cd21740">
    <property type="entry name" value="C2_II_SUZ12"/>
    <property type="match status" value="1"/>
</dbReference>
<dbReference type="PANTHER" id="PTHR22597:SF0">
    <property type="entry name" value="POLYCOMB PROTEIN SUZ12"/>
    <property type="match status" value="1"/>
</dbReference>
<feature type="region of interest" description="Disordered" evidence="3">
    <location>
        <begin position="351"/>
        <end position="427"/>
    </location>
</feature>
<dbReference type="Proteomes" id="UP000808372">
    <property type="component" value="Unplaced"/>
</dbReference>
<keyword evidence="4" id="KW-1185">Reference proteome</keyword>
<keyword evidence="1" id="KW-0805">Transcription regulation</keyword>
<accession>A0A8U0Q8S2</accession>
<evidence type="ECO:0000256" key="2">
    <source>
        <dbReference type="ARBA" id="ARBA00023163"/>
    </source>
</evidence>
<proteinExistence type="predicted"/>
<sequence length="427" mass="47036">MSPQKHGSSDGGNNVSGPVVGYVGTGGGRANGRVYHHQTTAVVVPAAKKPKMELVQADHELFLQAFEKPTQIYRFLRTRNLIAPIFLHRTLTYMSHRNSRTNDKRKSSRVDHLLYRVEKKRAEQKTHSLASHLQLTFTGFFHKVEKSSVASENEQNSVSLEVLLVKVCHKKRKDVSCPVKQVPTGKKQVPLNPDSSTSSSQPKPGSCPSLVVSSSEFDASNGHTVKSYSLLFRVSGPGRTQHNGLVNGQTNENIEDVCNRKKRSSTVRQEEVGETTFVAQMTVFDKNRRLQLLDGEYEVSMQQMVDCPVNKKRATWETNLDGKVRVCCHQTRVWTSIPGLVSRYSIPKRYQRGGGGGGESSFSSSPRRVGSIGNVSLSGTGSRRSRAGNNEGNGGNSENTNNVPEEDEPLFSSTPSPEDINGTLPEE</sequence>
<dbReference type="RefSeq" id="XP_038838737.1">
    <property type="nucleotide sequence ID" value="XM_038982809.1"/>
</dbReference>
<dbReference type="GO" id="GO:0031490">
    <property type="term" value="F:chromatin DNA binding"/>
    <property type="evidence" value="ECO:0007669"/>
    <property type="project" value="TreeGrafter"/>
</dbReference>
<evidence type="ECO:0000256" key="3">
    <source>
        <dbReference type="SAM" id="MobiDB-lite"/>
    </source>
</evidence>
<feature type="compositionally biased region" description="Low complexity" evidence="3">
    <location>
        <begin position="190"/>
        <end position="206"/>
    </location>
</feature>
<evidence type="ECO:0000313" key="4">
    <source>
        <dbReference type="Proteomes" id="UP000808372"/>
    </source>
</evidence>
<evidence type="ECO:0000313" key="5">
    <source>
        <dbReference type="RefSeq" id="XP_038838737.1"/>
    </source>
</evidence>
<organism evidence="4 5">
    <name type="scientific">Salvelinus namaycush</name>
    <name type="common">Lake trout</name>
    <name type="synonym">Salmo namaycush</name>
    <dbReference type="NCBI Taxonomy" id="8040"/>
    <lineage>
        <taxon>Eukaryota</taxon>
        <taxon>Metazoa</taxon>
        <taxon>Chordata</taxon>
        <taxon>Craniata</taxon>
        <taxon>Vertebrata</taxon>
        <taxon>Euteleostomi</taxon>
        <taxon>Actinopterygii</taxon>
        <taxon>Neopterygii</taxon>
        <taxon>Teleostei</taxon>
        <taxon>Protacanthopterygii</taxon>
        <taxon>Salmoniformes</taxon>
        <taxon>Salmonidae</taxon>
        <taxon>Salmoninae</taxon>
        <taxon>Salvelinus</taxon>
    </lineage>
</organism>
<evidence type="ECO:0000256" key="1">
    <source>
        <dbReference type="ARBA" id="ARBA00023015"/>
    </source>
</evidence>
<dbReference type="PANTHER" id="PTHR22597">
    <property type="entry name" value="POLYCOMB GROUP PROTEIN"/>
    <property type="match status" value="1"/>
</dbReference>
<dbReference type="AlphaFoldDB" id="A0A8U0Q8S2"/>
<reference evidence="5" key="1">
    <citation type="submission" date="2025-08" db="UniProtKB">
        <authorList>
            <consortium name="RefSeq"/>
        </authorList>
    </citation>
    <scope>IDENTIFICATION</scope>
    <source>
        <tissue evidence="5">White muscle</tissue>
    </source>
</reference>
<name>A0A8U0Q8S2_SALNM</name>
<protein>
    <submittedName>
        <fullName evidence="5">Polycomb protein SUZ12-like</fullName>
    </submittedName>
</protein>
<dbReference type="GeneID" id="120036332"/>
<gene>
    <name evidence="5" type="primary">LOC120036332</name>
</gene>
<dbReference type="KEGG" id="snh:120036332"/>
<feature type="compositionally biased region" description="Low complexity" evidence="3">
    <location>
        <begin position="360"/>
        <end position="371"/>
    </location>
</feature>
<dbReference type="GO" id="GO:0035098">
    <property type="term" value="C:ESC/E(Z) complex"/>
    <property type="evidence" value="ECO:0007669"/>
    <property type="project" value="TreeGrafter"/>
</dbReference>